<evidence type="ECO:0000256" key="5">
    <source>
        <dbReference type="ARBA" id="ARBA00022519"/>
    </source>
</evidence>
<evidence type="ECO:0000256" key="6">
    <source>
        <dbReference type="ARBA" id="ARBA00022692"/>
    </source>
</evidence>
<dbReference type="PANTHER" id="PTHR32196:SF29">
    <property type="entry name" value="AUTOINDUCER 2 IMPORT SYSTEM PERMEASE PROTEIN LSRC"/>
    <property type="match status" value="1"/>
</dbReference>
<evidence type="ECO:0000256" key="9">
    <source>
        <dbReference type="ARBA" id="ARBA00025439"/>
    </source>
</evidence>
<protein>
    <recommendedName>
        <fullName evidence="10">Autoinducer 2 import system permease protein LsrC</fullName>
    </recommendedName>
</protein>
<feature type="transmembrane region" description="Helical" evidence="11">
    <location>
        <begin position="214"/>
        <end position="234"/>
    </location>
</feature>
<accession>A0A2M9D595</accession>
<dbReference type="RefSeq" id="WP_100387633.1">
    <property type="nucleotide sequence ID" value="NZ_BMZU01000001.1"/>
</dbReference>
<evidence type="ECO:0000313" key="12">
    <source>
        <dbReference type="EMBL" id="PJJ80894.1"/>
    </source>
</evidence>
<name>A0A2M9D595_9MICO</name>
<dbReference type="Proteomes" id="UP000231742">
    <property type="component" value="Unassembled WGS sequence"/>
</dbReference>
<dbReference type="GO" id="GO:0005886">
    <property type="term" value="C:plasma membrane"/>
    <property type="evidence" value="ECO:0007669"/>
    <property type="project" value="UniProtKB-SubCell"/>
</dbReference>
<organism evidence="12 13">
    <name type="scientific">Salinibacterium amurskyense</name>
    <dbReference type="NCBI Taxonomy" id="205941"/>
    <lineage>
        <taxon>Bacteria</taxon>
        <taxon>Bacillati</taxon>
        <taxon>Actinomycetota</taxon>
        <taxon>Actinomycetes</taxon>
        <taxon>Micrococcales</taxon>
        <taxon>Microbacteriaceae</taxon>
        <taxon>Salinibacterium</taxon>
    </lineage>
</organism>
<sequence>MKMLSKLIKARETGIMIALVLVVVVATARNPTFLFSPDGFRDLLLTPSILLLLAVGQAIVIITRSVDLSVGSVLGLTAYLTGRLFIDLPGIPIIAVFVIGIVFGGLLGLINGALVAFAKVPALVITLGTLYAYRGINVLWTGSDRINGSDLPSAFLSLGTSSLFGIPWLTIIALVVLVAAGWFLRTQRAGRELYAIGSDPEAANLYGLKVTQRVLVAFIFSGALAGLAGVLYAARYGTVSSQAGVNLELQAVGAAVIGGVAIFGGSGTVWGAAIGAFLLLTINRALPILGVQDFWQRAVVGVLIIGAIVLDRVLAVRQSRKLLEMRDES</sequence>
<feature type="transmembrane region" description="Helical" evidence="11">
    <location>
        <begin position="255"/>
        <end position="282"/>
    </location>
</feature>
<keyword evidence="13" id="KW-1185">Reference proteome</keyword>
<dbReference type="InterPro" id="IPR001851">
    <property type="entry name" value="ABC_transp_permease"/>
</dbReference>
<dbReference type="Pfam" id="PF02653">
    <property type="entry name" value="BPD_transp_2"/>
    <property type="match status" value="1"/>
</dbReference>
<feature type="transmembrane region" description="Helical" evidence="11">
    <location>
        <begin position="294"/>
        <end position="315"/>
    </location>
</feature>
<dbReference type="CDD" id="cd06579">
    <property type="entry name" value="TM_PBP1_transp_AraH_like"/>
    <property type="match status" value="1"/>
</dbReference>
<dbReference type="OrthoDB" id="3185552at2"/>
<gene>
    <name evidence="12" type="ORF">CLV85_0061</name>
</gene>
<evidence type="ECO:0000313" key="13">
    <source>
        <dbReference type="Proteomes" id="UP000231742"/>
    </source>
</evidence>
<evidence type="ECO:0000256" key="10">
    <source>
        <dbReference type="ARBA" id="ARBA00039382"/>
    </source>
</evidence>
<feature type="transmembrane region" description="Helical" evidence="11">
    <location>
        <begin position="84"/>
        <end position="107"/>
    </location>
</feature>
<comment type="subunit">
    <text evidence="2">The complex is composed of two ATP-binding proteins (LsrA), two transmembrane proteins (LsrC and LsrD) and a solute-binding protein (LsrB).</text>
</comment>
<evidence type="ECO:0000256" key="1">
    <source>
        <dbReference type="ARBA" id="ARBA00004651"/>
    </source>
</evidence>
<comment type="caution">
    <text evidence="12">The sequence shown here is derived from an EMBL/GenBank/DDBJ whole genome shotgun (WGS) entry which is preliminary data.</text>
</comment>
<keyword evidence="8 11" id="KW-0472">Membrane</keyword>
<feature type="transmembrane region" description="Helical" evidence="11">
    <location>
        <begin position="44"/>
        <end position="63"/>
    </location>
</feature>
<dbReference type="PANTHER" id="PTHR32196">
    <property type="entry name" value="ABC TRANSPORTER PERMEASE PROTEIN YPHD-RELATED-RELATED"/>
    <property type="match status" value="1"/>
</dbReference>
<evidence type="ECO:0000256" key="7">
    <source>
        <dbReference type="ARBA" id="ARBA00022989"/>
    </source>
</evidence>
<feature type="transmembrane region" description="Helical" evidence="11">
    <location>
        <begin position="113"/>
        <end position="133"/>
    </location>
</feature>
<comment type="subcellular location">
    <subcellularLocation>
        <location evidence="1">Cell membrane</location>
        <topology evidence="1">Multi-pass membrane protein</topology>
    </subcellularLocation>
</comment>
<keyword evidence="3" id="KW-0813">Transport</keyword>
<evidence type="ECO:0000256" key="3">
    <source>
        <dbReference type="ARBA" id="ARBA00022448"/>
    </source>
</evidence>
<proteinExistence type="predicted"/>
<dbReference type="GO" id="GO:0022857">
    <property type="term" value="F:transmembrane transporter activity"/>
    <property type="evidence" value="ECO:0007669"/>
    <property type="project" value="InterPro"/>
</dbReference>
<dbReference type="AlphaFoldDB" id="A0A2M9D595"/>
<keyword evidence="5" id="KW-0997">Cell inner membrane</keyword>
<keyword evidence="4" id="KW-1003">Cell membrane</keyword>
<feature type="transmembrane region" description="Helical" evidence="11">
    <location>
        <begin position="154"/>
        <end position="184"/>
    </location>
</feature>
<evidence type="ECO:0000256" key="2">
    <source>
        <dbReference type="ARBA" id="ARBA00011262"/>
    </source>
</evidence>
<comment type="function">
    <text evidence="9">Part of the ABC transporter complex LsrABCD involved in autoinducer 2 (AI-2) import. Probably responsible for the translocation of the substrate across the membrane.</text>
</comment>
<evidence type="ECO:0000256" key="8">
    <source>
        <dbReference type="ARBA" id="ARBA00023136"/>
    </source>
</evidence>
<dbReference type="EMBL" id="PGFH01000001">
    <property type="protein sequence ID" value="PJJ80894.1"/>
    <property type="molecule type" value="Genomic_DNA"/>
</dbReference>
<keyword evidence="6 11" id="KW-0812">Transmembrane</keyword>
<evidence type="ECO:0000256" key="4">
    <source>
        <dbReference type="ARBA" id="ARBA00022475"/>
    </source>
</evidence>
<reference evidence="12 13" key="1">
    <citation type="submission" date="2017-11" db="EMBL/GenBank/DDBJ databases">
        <title>Genomic Encyclopedia of Archaeal and Bacterial Type Strains, Phase II (KMG-II): From Individual Species to Whole Genera.</title>
        <authorList>
            <person name="Goeker M."/>
        </authorList>
    </citation>
    <scope>NUCLEOTIDE SEQUENCE [LARGE SCALE GENOMIC DNA]</scope>
    <source>
        <strain evidence="12 13">DSM 16400</strain>
    </source>
</reference>
<keyword evidence="7 11" id="KW-1133">Transmembrane helix</keyword>
<evidence type="ECO:0000256" key="11">
    <source>
        <dbReference type="SAM" id="Phobius"/>
    </source>
</evidence>